<dbReference type="InterPro" id="IPR054076">
    <property type="entry name" value="ZUO1-like_ZHD"/>
</dbReference>
<dbReference type="PANTHER" id="PTHR44029:SF1">
    <property type="entry name" value="DNAJ HOMOLOG SUBFAMILY C MEMBER 21"/>
    <property type="match status" value="1"/>
</dbReference>
<keyword evidence="3" id="KW-0862">Zinc</keyword>
<dbReference type="Pfam" id="PF21884">
    <property type="entry name" value="ZUO1-like_ZHD"/>
    <property type="match status" value="1"/>
</dbReference>
<evidence type="ECO:0000256" key="4">
    <source>
        <dbReference type="PROSITE-ProRule" id="PRU00042"/>
    </source>
</evidence>
<feature type="domain" description="J" evidence="6">
    <location>
        <begin position="3"/>
        <end position="74"/>
    </location>
</feature>
<evidence type="ECO:0000256" key="3">
    <source>
        <dbReference type="ARBA" id="ARBA00022833"/>
    </source>
</evidence>
<dbReference type="PRINTS" id="PR00625">
    <property type="entry name" value="JDOMAIN"/>
</dbReference>
<keyword evidence="9" id="KW-1185">Reference proteome</keyword>
<dbReference type="PANTHER" id="PTHR44029">
    <property type="entry name" value="DNAJ HOMOLOG SUBFAMILY C MEMBER 21"/>
    <property type="match status" value="1"/>
</dbReference>
<dbReference type="InterPro" id="IPR051964">
    <property type="entry name" value="Chaperone_stress_response"/>
</dbReference>
<evidence type="ECO:0000259" key="7">
    <source>
        <dbReference type="PROSITE" id="PS50157"/>
    </source>
</evidence>
<dbReference type="Pfam" id="PF00226">
    <property type="entry name" value="DnaJ"/>
    <property type="match status" value="1"/>
</dbReference>
<evidence type="ECO:0000313" key="9">
    <source>
        <dbReference type="Proteomes" id="UP000192578"/>
    </source>
</evidence>
<dbReference type="InterPro" id="IPR022755">
    <property type="entry name" value="Znf_C2H2_jaz"/>
</dbReference>
<reference evidence="9" key="1">
    <citation type="submission" date="2017-01" db="EMBL/GenBank/DDBJ databases">
        <title>Comparative genomics of anhydrobiosis in the tardigrade Hypsibius dujardini.</title>
        <authorList>
            <person name="Yoshida Y."/>
            <person name="Koutsovoulos G."/>
            <person name="Laetsch D."/>
            <person name="Stevens L."/>
            <person name="Kumar S."/>
            <person name="Horikawa D."/>
            <person name="Ishino K."/>
            <person name="Komine S."/>
            <person name="Tomita M."/>
            <person name="Blaxter M."/>
            <person name="Arakawa K."/>
        </authorList>
    </citation>
    <scope>NUCLEOTIDE SEQUENCE [LARGE SCALE GENOMIC DNA]</scope>
    <source>
        <strain evidence="9">Z151</strain>
    </source>
</reference>
<dbReference type="PROSITE" id="PS50076">
    <property type="entry name" value="DNAJ_2"/>
    <property type="match status" value="1"/>
</dbReference>
<dbReference type="InterPro" id="IPR018253">
    <property type="entry name" value="DnaJ_domain_CS"/>
</dbReference>
<dbReference type="SMART" id="SM00451">
    <property type="entry name" value="ZnF_U1"/>
    <property type="match status" value="1"/>
</dbReference>
<dbReference type="Gene3D" id="3.30.160.60">
    <property type="entry name" value="Classic Zinc Finger"/>
    <property type="match status" value="1"/>
</dbReference>
<evidence type="ECO:0000256" key="2">
    <source>
        <dbReference type="ARBA" id="ARBA00022771"/>
    </source>
</evidence>
<dbReference type="PROSITE" id="PS00028">
    <property type="entry name" value="ZINC_FINGER_C2H2_1"/>
    <property type="match status" value="2"/>
</dbReference>
<feature type="region of interest" description="Disordered" evidence="5">
    <location>
        <begin position="274"/>
        <end position="293"/>
    </location>
</feature>
<accession>A0A1W0WST6</accession>
<evidence type="ECO:0000256" key="1">
    <source>
        <dbReference type="ARBA" id="ARBA00022723"/>
    </source>
</evidence>
<dbReference type="EMBL" id="MTYJ01000051">
    <property type="protein sequence ID" value="OQV18245.1"/>
    <property type="molecule type" value="Genomic_DNA"/>
</dbReference>
<dbReference type="GO" id="GO:0008270">
    <property type="term" value="F:zinc ion binding"/>
    <property type="evidence" value="ECO:0007669"/>
    <property type="project" value="UniProtKB-KW"/>
</dbReference>
<dbReference type="SMART" id="SM00271">
    <property type="entry name" value="DnaJ"/>
    <property type="match status" value="1"/>
</dbReference>
<dbReference type="InterPro" id="IPR013087">
    <property type="entry name" value="Znf_C2H2_type"/>
</dbReference>
<dbReference type="GO" id="GO:0003676">
    <property type="term" value="F:nucleic acid binding"/>
    <property type="evidence" value="ECO:0007669"/>
    <property type="project" value="InterPro"/>
</dbReference>
<dbReference type="CDD" id="cd06257">
    <property type="entry name" value="DnaJ"/>
    <property type="match status" value="1"/>
</dbReference>
<dbReference type="OrthoDB" id="552049at2759"/>
<dbReference type="GO" id="GO:0005737">
    <property type="term" value="C:cytoplasm"/>
    <property type="evidence" value="ECO:0007669"/>
    <property type="project" value="TreeGrafter"/>
</dbReference>
<gene>
    <name evidence="8" type="ORF">BV898_07641</name>
</gene>
<comment type="caution">
    <text evidence="8">The sequence shown here is derived from an EMBL/GenBank/DDBJ whole genome shotgun (WGS) entry which is preliminary data.</text>
</comment>
<dbReference type="Proteomes" id="UP000192578">
    <property type="component" value="Unassembled WGS sequence"/>
</dbReference>
<dbReference type="Gene3D" id="1.10.287.110">
    <property type="entry name" value="DnaJ domain"/>
    <property type="match status" value="1"/>
</dbReference>
<sequence>MKCHYEVLEVPRDAKVEDIKKARDKLAKKFHPDKAHQANDPSLVAEYTATFRLIQQAYEVLSDNHERAWYDSHREQILSSGNKTVQEDIALFSYFNTSCYSGYGDDENGFYAVYQKIFTQISAEDVRKAKDNYEEYDVPVFGNSTSPYDDIVNPFYGFWQSYSTKRTFYSLDKWDLREADNRRTSRAMEKENKRVRDAAKKEWNESVRELASFVRKRDPRVKAYRALLEQKAEENRLKVIALQEEQRRQRQELISSHVDRTDNAELEKRYRDLEKSHKKAGRGDTVSDGSADECDEDVEVIEEDDEDDDPLYCVSCEKRFKSVPAMRNHVQSKQHRKNMELLRAELVEEEGVEGLADDLDQLNVADTETSTQKPTAADVSVSKKAESVVAKPPIEDEEEETVILAQSEPVIEVEAYTSRNKSKKEKKTKMAQQKVQELGLKCAVCREVFPSRNKLFQHVKDENHAILK</sequence>
<keyword evidence="2 4" id="KW-0863">Zinc-finger</keyword>
<protein>
    <submittedName>
        <fullName evidence="8">DnaJ-like protein subfamily C member 21</fullName>
    </submittedName>
</protein>
<dbReference type="PROSITE" id="PS50157">
    <property type="entry name" value="ZINC_FINGER_C2H2_2"/>
    <property type="match status" value="1"/>
</dbReference>
<dbReference type="Pfam" id="PF12171">
    <property type="entry name" value="zf-C2H2_jaz"/>
    <property type="match status" value="1"/>
</dbReference>
<dbReference type="InterPro" id="IPR001623">
    <property type="entry name" value="DnaJ_domain"/>
</dbReference>
<keyword evidence="1" id="KW-0479">Metal-binding</keyword>
<evidence type="ECO:0000256" key="5">
    <source>
        <dbReference type="SAM" id="MobiDB-lite"/>
    </source>
</evidence>
<evidence type="ECO:0000313" key="8">
    <source>
        <dbReference type="EMBL" id="OQV18245.1"/>
    </source>
</evidence>
<feature type="domain" description="C2H2-type" evidence="7">
    <location>
        <begin position="440"/>
        <end position="468"/>
    </location>
</feature>
<dbReference type="InterPro" id="IPR036869">
    <property type="entry name" value="J_dom_sf"/>
</dbReference>
<dbReference type="InterPro" id="IPR003604">
    <property type="entry name" value="Matrin/U1-like-C_Znf_C2H2"/>
</dbReference>
<dbReference type="SMART" id="SM00355">
    <property type="entry name" value="ZnF_C2H2"/>
    <property type="match status" value="2"/>
</dbReference>
<dbReference type="PROSITE" id="PS00636">
    <property type="entry name" value="DNAJ_1"/>
    <property type="match status" value="1"/>
</dbReference>
<dbReference type="SUPFAM" id="SSF46565">
    <property type="entry name" value="Chaperone J-domain"/>
    <property type="match status" value="1"/>
</dbReference>
<proteinExistence type="predicted"/>
<dbReference type="SUPFAM" id="SSF57667">
    <property type="entry name" value="beta-beta-alpha zinc fingers"/>
    <property type="match status" value="1"/>
</dbReference>
<dbReference type="InterPro" id="IPR036236">
    <property type="entry name" value="Znf_C2H2_sf"/>
</dbReference>
<name>A0A1W0WST6_HYPEX</name>
<evidence type="ECO:0000259" key="6">
    <source>
        <dbReference type="PROSITE" id="PS50076"/>
    </source>
</evidence>
<organism evidence="8 9">
    <name type="scientific">Hypsibius exemplaris</name>
    <name type="common">Freshwater tardigrade</name>
    <dbReference type="NCBI Taxonomy" id="2072580"/>
    <lineage>
        <taxon>Eukaryota</taxon>
        <taxon>Metazoa</taxon>
        <taxon>Ecdysozoa</taxon>
        <taxon>Tardigrada</taxon>
        <taxon>Eutardigrada</taxon>
        <taxon>Parachela</taxon>
        <taxon>Hypsibioidea</taxon>
        <taxon>Hypsibiidae</taxon>
        <taxon>Hypsibius</taxon>
    </lineage>
</organism>
<dbReference type="AlphaFoldDB" id="A0A1W0WST6"/>